<name>A0A645ATQ0_9ZZZZ</name>
<protein>
    <submittedName>
        <fullName evidence="1">Uncharacterized protein</fullName>
    </submittedName>
</protein>
<comment type="caution">
    <text evidence="1">The sequence shown here is derived from an EMBL/GenBank/DDBJ whole genome shotgun (WGS) entry which is preliminary data.</text>
</comment>
<sequence length="70" mass="7877">MTIARWIAAAAPYLGMALLATAVAWQTWHLVDGGITMYQAHGDGSLASYLRHHAYVYVRWFFGTDFGWTL</sequence>
<accession>A0A645ATQ0</accession>
<gene>
    <name evidence="1" type="ORF">SDC9_103464</name>
</gene>
<proteinExistence type="predicted"/>
<evidence type="ECO:0000313" key="1">
    <source>
        <dbReference type="EMBL" id="MPM56655.1"/>
    </source>
</evidence>
<dbReference type="AlphaFoldDB" id="A0A645ATQ0"/>
<dbReference type="EMBL" id="VSSQ01015866">
    <property type="protein sequence ID" value="MPM56655.1"/>
    <property type="molecule type" value="Genomic_DNA"/>
</dbReference>
<organism evidence="1">
    <name type="scientific">bioreactor metagenome</name>
    <dbReference type="NCBI Taxonomy" id="1076179"/>
    <lineage>
        <taxon>unclassified sequences</taxon>
        <taxon>metagenomes</taxon>
        <taxon>ecological metagenomes</taxon>
    </lineage>
</organism>
<reference evidence="1" key="1">
    <citation type="submission" date="2019-08" db="EMBL/GenBank/DDBJ databases">
        <authorList>
            <person name="Kucharzyk K."/>
            <person name="Murdoch R.W."/>
            <person name="Higgins S."/>
            <person name="Loffler F."/>
        </authorList>
    </citation>
    <scope>NUCLEOTIDE SEQUENCE</scope>
</reference>